<dbReference type="PANTHER" id="PTHR11455">
    <property type="entry name" value="CRYPTOCHROME"/>
    <property type="match status" value="1"/>
</dbReference>
<dbReference type="GO" id="GO:0009416">
    <property type="term" value="P:response to light stimulus"/>
    <property type="evidence" value="ECO:0007669"/>
    <property type="project" value="TreeGrafter"/>
</dbReference>
<dbReference type="PANTHER" id="PTHR11455:SF9">
    <property type="entry name" value="CRYPTOCHROME CIRCADIAN CLOCK 5 ISOFORM X1"/>
    <property type="match status" value="1"/>
</dbReference>
<evidence type="ECO:0000313" key="4">
    <source>
        <dbReference type="Proteomes" id="UP000727490"/>
    </source>
</evidence>
<dbReference type="RefSeq" id="WP_219292494.1">
    <property type="nucleotide sequence ID" value="NZ_RPHB01000008.1"/>
</dbReference>
<comment type="caution">
    <text evidence="3">The sequence shown here is derived from an EMBL/GenBank/DDBJ whole genome shotgun (WGS) entry which is preliminary data.</text>
</comment>
<dbReference type="GO" id="GO:0003677">
    <property type="term" value="F:DNA binding"/>
    <property type="evidence" value="ECO:0007669"/>
    <property type="project" value="TreeGrafter"/>
</dbReference>
<dbReference type="AlphaFoldDB" id="A0A951ME12"/>
<dbReference type="GO" id="GO:0003904">
    <property type="term" value="F:deoxyribodipyrimidine photo-lyase activity"/>
    <property type="evidence" value="ECO:0007669"/>
    <property type="project" value="TreeGrafter"/>
</dbReference>
<name>A0A951ME12_9BACT</name>
<dbReference type="Pfam" id="PF03441">
    <property type="entry name" value="FAD_binding_7"/>
    <property type="match status" value="1"/>
</dbReference>
<reference evidence="3 4" key="1">
    <citation type="journal article" date="2020" name="Syst. Appl. Microbiol.">
        <title>Arthrospiribacter ruber gen. nov., sp. nov., a novel bacterium isolated from Arthrospira cultures.</title>
        <authorList>
            <person name="Waleron M."/>
            <person name="Misztak A."/>
            <person name="Waleron M.M."/>
            <person name="Furmaniak M."/>
            <person name="Mrozik A."/>
            <person name="Waleron K."/>
        </authorList>
    </citation>
    <scope>NUCLEOTIDE SEQUENCE [LARGE SCALE GENOMIC DNA]</scope>
    <source>
        <strain evidence="3 4">DPMB0001</strain>
    </source>
</reference>
<evidence type="ECO:0000256" key="1">
    <source>
        <dbReference type="ARBA" id="ARBA00022991"/>
    </source>
</evidence>
<dbReference type="GO" id="GO:0071949">
    <property type="term" value="F:FAD binding"/>
    <property type="evidence" value="ECO:0007669"/>
    <property type="project" value="TreeGrafter"/>
</dbReference>
<protein>
    <recommendedName>
        <fullName evidence="2">Cryptochrome/DNA photolyase FAD-binding domain-containing protein</fullName>
    </recommendedName>
</protein>
<dbReference type="GO" id="GO:0006139">
    <property type="term" value="P:nucleobase-containing compound metabolic process"/>
    <property type="evidence" value="ECO:0007669"/>
    <property type="project" value="UniProtKB-ARBA"/>
</dbReference>
<feature type="domain" description="Cryptochrome/DNA photolyase FAD-binding" evidence="2">
    <location>
        <begin position="2"/>
        <end position="102"/>
    </location>
</feature>
<keyword evidence="4" id="KW-1185">Reference proteome</keyword>
<dbReference type="GO" id="GO:0006950">
    <property type="term" value="P:response to stress"/>
    <property type="evidence" value="ECO:0007669"/>
    <property type="project" value="UniProtKB-ARBA"/>
</dbReference>
<dbReference type="InterPro" id="IPR018394">
    <property type="entry name" value="DNA_photolyase_1_CS_C"/>
</dbReference>
<sequence length="113" mass="13021">MEPEMEFRHLNKGFETIEKPLDEAKLEAWKKGKTGIPLIDACMRCLVETGYLNFRMRAMLVSFLTHHLFQEWKVGSAHLARQFLDFEPGIHFPQLQITSTSKAPLTISPSIFT</sequence>
<keyword evidence="1" id="KW-0157">Chromophore</keyword>
<accession>A0A951ME12</accession>
<gene>
    <name evidence="3" type="ORF">EGN73_16600</name>
</gene>
<proteinExistence type="predicted"/>
<dbReference type="EMBL" id="RPHB01000008">
    <property type="protein sequence ID" value="MBW3469419.1"/>
    <property type="molecule type" value="Genomic_DNA"/>
</dbReference>
<dbReference type="Proteomes" id="UP000727490">
    <property type="component" value="Unassembled WGS sequence"/>
</dbReference>
<evidence type="ECO:0000259" key="2">
    <source>
        <dbReference type="Pfam" id="PF03441"/>
    </source>
</evidence>
<organism evidence="3 4">
    <name type="scientific">Arthrospiribacter ruber</name>
    <dbReference type="NCBI Taxonomy" id="2487934"/>
    <lineage>
        <taxon>Bacteria</taxon>
        <taxon>Pseudomonadati</taxon>
        <taxon>Bacteroidota</taxon>
        <taxon>Cytophagia</taxon>
        <taxon>Cytophagales</taxon>
        <taxon>Cyclobacteriaceae</taxon>
        <taxon>Arthrospiribacter</taxon>
    </lineage>
</organism>
<dbReference type="InterPro" id="IPR002081">
    <property type="entry name" value="Cryptochrome/DNA_photolyase_1"/>
</dbReference>
<dbReference type="InterPro" id="IPR005101">
    <property type="entry name" value="Cryptochr/Photolyase_FAD-bd"/>
</dbReference>
<dbReference type="PROSITE" id="PS00394">
    <property type="entry name" value="DNA_PHOTOLYASES_1_1"/>
    <property type="match status" value="1"/>
</dbReference>
<evidence type="ECO:0000313" key="3">
    <source>
        <dbReference type="EMBL" id="MBW3469419.1"/>
    </source>
</evidence>